<feature type="transmembrane region" description="Helical" evidence="7">
    <location>
        <begin position="204"/>
        <end position="226"/>
    </location>
</feature>
<evidence type="ECO:0000256" key="3">
    <source>
        <dbReference type="ARBA" id="ARBA00022692"/>
    </source>
</evidence>
<comment type="subcellular location">
    <subcellularLocation>
        <location evidence="1">Membrane</location>
        <topology evidence="1">Multi-pass membrane protein</topology>
    </subcellularLocation>
</comment>
<dbReference type="FunFam" id="1.20.1250.20:FF:000003">
    <property type="entry name" value="Solute carrier family 17 member 3"/>
    <property type="match status" value="1"/>
</dbReference>
<evidence type="ECO:0000259" key="8">
    <source>
        <dbReference type="PROSITE" id="PS50850"/>
    </source>
</evidence>
<dbReference type="SUPFAM" id="SSF103473">
    <property type="entry name" value="MFS general substrate transporter"/>
    <property type="match status" value="1"/>
</dbReference>
<feature type="transmembrane region" description="Helical" evidence="7">
    <location>
        <begin position="350"/>
        <end position="374"/>
    </location>
</feature>
<evidence type="ECO:0000256" key="2">
    <source>
        <dbReference type="ARBA" id="ARBA00022448"/>
    </source>
</evidence>
<feature type="transmembrane region" description="Helical" evidence="7">
    <location>
        <begin position="6"/>
        <end position="23"/>
    </location>
</feature>
<keyword evidence="2" id="KW-0813">Transport</keyword>
<dbReference type="GO" id="GO:0015293">
    <property type="term" value="F:symporter activity"/>
    <property type="evidence" value="ECO:0007669"/>
    <property type="project" value="UniProtKB-KW"/>
</dbReference>
<feature type="transmembrane region" description="Helical" evidence="7">
    <location>
        <begin position="309"/>
        <end position="329"/>
    </location>
</feature>
<keyword evidence="10" id="KW-1185">Reference proteome</keyword>
<dbReference type="PROSITE" id="PS50850">
    <property type="entry name" value="MFS"/>
    <property type="match status" value="1"/>
</dbReference>
<feature type="transmembrane region" description="Helical" evidence="7">
    <location>
        <begin position="433"/>
        <end position="452"/>
    </location>
</feature>
<dbReference type="EMBL" id="OV121140">
    <property type="protein sequence ID" value="CAH0563488.1"/>
    <property type="molecule type" value="Genomic_DNA"/>
</dbReference>
<dbReference type="GO" id="GO:0006820">
    <property type="term" value="P:monoatomic anion transport"/>
    <property type="evidence" value="ECO:0007669"/>
    <property type="project" value="TreeGrafter"/>
</dbReference>
<accession>A0A9P0FMT5</accession>
<evidence type="ECO:0000256" key="5">
    <source>
        <dbReference type="ARBA" id="ARBA00022989"/>
    </source>
</evidence>
<evidence type="ECO:0000256" key="7">
    <source>
        <dbReference type="SAM" id="Phobius"/>
    </source>
</evidence>
<reference evidence="9" key="1">
    <citation type="submission" date="2021-12" db="EMBL/GenBank/DDBJ databases">
        <authorList>
            <person name="King R."/>
        </authorList>
    </citation>
    <scope>NUCLEOTIDE SEQUENCE</scope>
</reference>
<dbReference type="Proteomes" id="UP001154078">
    <property type="component" value="Chromosome 9"/>
</dbReference>
<keyword evidence="5 7" id="KW-1133">Transmembrane helix</keyword>
<feature type="transmembrane region" description="Helical" evidence="7">
    <location>
        <begin position="177"/>
        <end position="198"/>
    </location>
</feature>
<dbReference type="PANTHER" id="PTHR11662">
    <property type="entry name" value="SOLUTE CARRIER FAMILY 17"/>
    <property type="match status" value="1"/>
</dbReference>
<keyword evidence="4" id="KW-0769">Symport</keyword>
<feature type="domain" description="Major facilitator superfamily (MFS) profile" evidence="8">
    <location>
        <begin position="12"/>
        <end position="457"/>
    </location>
</feature>
<dbReference type="AlphaFoldDB" id="A0A9P0FMT5"/>
<evidence type="ECO:0000313" key="10">
    <source>
        <dbReference type="Proteomes" id="UP001154078"/>
    </source>
</evidence>
<evidence type="ECO:0000256" key="1">
    <source>
        <dbReference type="ARBA" id="ARBA00004141"/>
    </source>
</evidence>
<sequence length="469" mass="51970">MKIPYRFWIASMIFMTTFTNYMMRSNLSVSISAMQLSKGATQGQCSEDGYVTTAAPTTTMDPNATTTTTEKPEEEMFRRFTYTQHQQGLILAGYGIGYVLTSMPGGFLSEYYGPWKVIFFSTLASMILTVACVPAALLHWTALLVTRMVIGALGGVIYPAIQIIIANWAPKEEKGKFVSATLGNNMGTVVVFASVGAINQYFNWAWGFFFVAGVVTLYLILIFFLLSDSPVKSKYISEEERQYLATMVPPPKTKLVAPYLKIFSSLPFYALLFAHTANLYGLFVTMLTVPKFFREYLNQDLKRSGFLSALPPLTRMFAGMGFGAVGDYIEKKREGSSTAVRKSFCIFSHFLPGLCMICMMFVECNFIFATALLVMNQGFNGGAVCTNLRNSQDLAPNYSGTVFGIITLIGGCTQFIAPIIAGADDQGLDRWRWVFLIAGIIYCIGGFIFVAIGTTKQQPWNEPRQPETT</sequence>
<evidence type="ECO:0000256" key="4">
    <source>
        <dbReference type="ARBA" id="ARBA00022847"/>
    </source>
</evidence>
<evidence type="ECO:0000256" key="6">
    <source>
        <dbReference type="ARBA" id="ARBA00023136"/>
    </source>
</evidence>
<protein>
    <recommendedName>
        <fullName evidence="8">Major facilitator superfamily (MFS) profile domain-containing protein</fullName>
    </recommendedName>
</protein>
<dbReference type="InterPro" id="IPR036259">
    <property type="entry name" value="MFS_trans_sf"/>
</dbReference>
<feature type="transmembrane region" description="Helical" evidence="7">
    <location>
        <begin position="398"/>
        <end position="421"/>
    </location>
</feature>
<dbReference type="OrthoDB" id="2985014at2759"/>
<dbReference type="PANTHER" id="PTHR11662:SF336">
    <property type="entry name" value="LP19554P"/>
    <property type="match status" value="1"/>
</dbReference>
<proteinExistence type="predicted"/>
<evidence type="ECO:0000313" key="9">
    <source>
        <dbReference type="EMBL" id="CAH0563488.1"/>
    </source>
</evidence>
<gene>
    <name evidence="9" type="ORF">MELIAE_LOCUS12300</name>
</gene>
<dbReference type="Gene3D" id="1.20.1250.20">
    <property type="entry name" value="MFS general substrate transporter like domains"/>
    <property type="match status" value="2"/>
</dbReference>
<feature type="transmembrane region" description="Helical" evidence="7">
    <location>
        <begin position="144"/>
        <end position="165"/>
    </location>
</feature>
<dbReference type="InterPro" id="IPR020846">
    <property type="entry name" value="MFS_dom"/>
</dbReference>
<keyword evidence="3 7" id="KW-0812">Transmembrane</keyword>
<organism evidence="9 10">
    <name type="scientific">Brassicogethes aeneus</name>
    <name type="common">Rape pollen beetle</name>
    <name type="synonym">Meligethes aeneus</name>
    <dbReference type="NCBI Taxonomy" id="1431903"/>
    <lineage>
        <taxon>Eukaryota</taxon>
        <taxon>Metazoa</taxon>
        <taxon>Ecdysozoa</taxon>
        <taxon>Arthropoda</taxon>
        <taxon>Hexapoda</taxon>
        <taxon>Insecta</taxon>
        <taxon>Pterygota</taxon>
        <taxon>Neoptera</taxon>
        <taxon>Endopterygota</taxon>
        <taxon>Coleoptera</taxon>
        <taxon>Polyphaga</taxon>
        <taxon>Cucujiformia</taxon>
        <taxon>Nitidulidae</taxon>
        <taxon>Meligethinae</taxon>
        <taxon>Brassicogethes</taxon>
    </lineage>
</organism>
<feature type="transmembrane region" description="Helical" evidence="7">
    <location>
        <begin position="117"/>
        <end position="138"/>
    </location>
</feature>
<keyword evidence="6 7" id="KW-0472">Membrane</keyword>
<feature type="transmembrane region" description="Helical" evidence="7">
    <location>
        <begin position="268"/>
        <end position="289"/>
    </location>
</feature>
<dbReference type="InterPro" id="IPR011701">
    <property type="entry name" value="MFS"/>
</dbReference>
<dbReference type="InterPro" id="IPR050382">
    <property type="entry name" value="MFS_Na/Anion_cotransporter"/>
</dbReference>
<name>A0A9P0FMT5_BRAAE</name>
<dbReference type="GO" id="GO:0016020">
    <property type="term" value="C:membrane"/>
    <property type="evidence" value="ECO:0007669"/>
    <property type="project" value="UniProtKB-SubCell"/>
</dbReference>
<dbReference type="Pfam" id="PF07690">
    <property type="entry name" value="MFS_1"/>
    <property type="match status" value="1"/>
</dbReference>